<keyword evidence="1" id="KW-0479">Metal-binding</keyword>
<dbReference type="InterPro" id="IPR043502">
    <property type="entry name" value="DNA/RNA_pol_sf"/>
</dbReference>
<organism evidence="5 6">
    <name type="scientific">Tanacetum coccineum</name>
    <dbReference type="NCBI Taxonomy" id="301880"/>
    <lineage>
        <taxon>Eukaryota</taxon>
        <taxon>Viridiplantae</taxon>
        <taxon>Streptophyta</taxon>
        <taxon>Embryophyta</taxon>
        <taxon>Tracheophyta</taxon>
        <taxon>Spermatophyta</taxon>
        <taxon>Magnoliopsida</taxon>
        <taxon>eudicotyledons</taxon>
        <taxon>Gunneridae</taxon>
        <taxon>Pentapetalae</taxon>
        <taxon>asterids</taxon>
        <taxon>campanulids</taxon>
        <taxon>Asterales</taxon>
        <taxon>Asteraceae</taxon>
        <taxon>Asteroideae</taxon>
        <taxon>Anthemideae</taxon>
        <taxon>Anthemidinae</taxon>
        <taxon>Tanacetum</taxon>
    </lineage>
</organism>
<dbReference type="Pfam" id="PF25597">
    <property type="entry name" value="SH3_retrovirus"/>
    <property type="match status" value="1"/>
</dbReference>
<dbReference type="InterPro" id="IPR057670">
    <property type="entry name" value="SH3_retrovirus"/>
</dbReference>
<evidence type="ECO:0000256" key="2">
    <source>
        <dbReference type="ARBA" id="ARBA00022801"/>
    </source>
</evidence>
<feature type="compositionally biased region" description="Polar residues" evidence="3">
    <location>
        <begin position="286"/>
        <end position="295"/>
    </location>
</feature>
<gene>
    <name evidence="5" type="ORF">Tco_0728088</name>
</gene>
<keyword evidence="6" id="KW-1185">Reference proteome</keyword>
<dbReference type="PANTHER" id="PTHR42648">
    <property type="entry name" value="TRANSPOSASE, PUTATIVE-RELATED"/>
    <property type="match status" value="1"/>
</dbReference>
<feature type="region of interest" description="Disordered" evidence="3">
    <location>
        <begin position="234"/>
        <end position="295"/>
    </location>
</feature>
<sequence length="764" mass="87759">MHKKYSSSLNATVRNVRTDNGTEFVNQTLRDFFENVSISHQTSVARTPQQNIVVERQNRTLVEAARVMLIFSIAPMFLWAKAINTACYTQNRSLIHLRYNKTPYELMHDKKPNLSFLYVFGSLCYPTNDNKDLGKLNAKADIGIFVGYAPAKKAFRIYNRTTWKIMETIHVILGLCFQTLFLKQLVIHQNRDDEIIYSKPMLLNTSILPPSAYFFSSSPVAAAPRAVDIADSHVSTSIDQDAPSTSMSSSQEQEHSLINSQCVEESPKTPLFHDDPLHEPLHEDSTSQGLSSNMSPSHTPFELVGRWIKDHPIENVIEPKNFKQAMTKPSWIDAMQEEIHDFERLQVWELVPCPDKVMLIKLKWIYKVKTDEFGEVLKNKARLVAQGFRQEEGIDFEESFTLVARIEAIRIFIVNAANKNMTIFQMDVKIAFLNGELKEEVYISQPEGFVNQDNPSHVSELKKALYSLKQAPRAWYDMLLSFVISQHFFKGVVDPTLFTQKVGNDLLLVQIYVDDIIFASTNTALCNEFANLMTTKFKMSMMGQMSFFLGLQISQDTPMVEKNKLDKDLHGTPVDAILYHDMIRSLMYLTSTYSDADHAGCQDTRCCTSGSAQFLGDKLLTDYGFTFNKIPLYCDNKSVIALCCNNVQHSRTKHIDVRYHFIKDQVENGIVELYFVWTKYQLANIFTKPSPRERFNFLIEKLGELFWDGGNDFGVDVLRFHTCLTDILGFLEKFRWWFEQDIDGKSEDDNEKKLVMVNEEGWMS</sequence>
<dbReference type="InterPro" id="IPR001584">
    <property type="entry name" value="Integrase_cat-core"/>
</dbReference>
<evidence type="ECO:0000313" key="5">
    <source>
        <dbReference type="EMBL" id="GJS78207.1"/>
    </source>
</evidence>
<keyword evidence="2" id="KW-0378">Hydrolase</keyword>
<dbReference type="PANTHER" id="PTHR42648:SF32">
    <property type="entry name" value="RIBONUCLEASE H-LIKE DOMAIN, GAG-PRE-INTEGRASE DOMAIN PROTEIN-RELATED"/>
    <property type="match status" value="1"/>
</dbReference>
<feature type="compositionally biased region" description="Polar residues" evidence="3">
    <location>
        <begin position="234"/>
        <end position="263"/>
    </location>
</feature>
<evidence type="ECO:0000256" key="3">
    <source>
        <dbReference type="SAM" id="MobiDB-lite"/>
    </source>
</evidence>
<reference evidence="5" key="1">
    <citation type="journal article" date="2022" name="Int. J. Mol. Sci.">
        <title>Draft Genome of Tanacetum Coccineum: Genomic Comparison of Closely Related Tanacetum-Family Plants.</title>
        <authorList>
            <person name="Yamashiro T."/>
            <person name="Shiraishi A."/>
            <person name="Nakayama K."/>
            <person name="Satake H."/>
        </authorList>
    </citation>
    <scope>NUCLEOTIDE SEQUENCE</scope>
</reference>
<dbReference type="SUPFAM" id="SSF56672">
    <property type="entry name" value="DNA/RNA polymerases"/>
    <property type="match status" value="1"/>
</dbReference>
<evidence type="ECO:0000313" key="6">
    <source>
        <dbReference type="Proteomes" id="UP001151760"/>
    </source>
</evidence>
<dbReference type="InterPro" id="IPR013103">
    <property type="entry name" value="RVT_2"/>
</dbReference>
<dbReference type="SUPFAM" id="SSF53098">
    <property type="entry name" value="Ribonuclease H-like"/>
    <property type="match status" value="1"/>
</dbReference>
<name>A0ABQ4YMS3_9ASTR</name>
<dbReference type="Pfam" id="PF07727">
    <property type="entry name" value="RVT_2"/>
    <property type="match status" value="1"/>
</dbReference>
<accession>A0ABQ4YMS3</accession>
<evidence type="ECO:0000256" key="1">
    <source>
        <dbReference type="ARBA" id="ARBA00022723"/>
    </source>
</evidence>
<dbReference type="InterPro" id="IPR039537">
    <property type="entry name" value="Retrotran_Ty1/copia-like"/>
</dbReference>
<dbReference type="InterPro" id="IPR036397">
    <property type="entry name" value="RNaseH_sf"/>
</dbReference>
<dbReference type="PROSITE" id="PS50994">
    <property type="entry name" value="INTEGRASE"/>
    <property type="match status" value="1"/>
</dbReference>
<dbReference type="EMBL" id="BQNB010010507">
    <property type="protein sequence ID" value="GJS78207.1"/>
    <property type="molecule type" value="Genomic_DNA"/>
</dbReference>
<feature type="compositionally biased region" description="Basic and acidic residues" evidence="3">
    <location>
        <begin position="265"/>
        <end position="285"/>
    </location>
</feature>
<comment type="caution">
    <text evidence="5">The sequence shown here is derived from an EMBL/GenBank/DDBJ whole genome shotgun (WGS) entry which is preliminary data.</text>
</comment>
<dbReference type="Proteomes" id="UP001151760">
    <property type="component" value="Unassembled WGS sequence"/>
</dbReference>
<dbReference type="CDD" id="cd09272">
    <property type="entry name" value="RNase_HI_RT_Ty1"/>
    <property type="match status" value="1"/>
</dbReference>
<protein>
    <submittedName>
        <fullName evidence="5">Ribonuclease H-like domain-containing protein</fullName>
    </submittedName>
</protein>
<feature type="domain" description="Integrase catalytic" evidence="4">
    <location>
        <begin position="1"/>
        <end position="111"/>
    </location>
</feature>
<dbReference type="Gene3D" id="3.30.420.10">
    <property type="entry name" value="Ribonuclease H-like superfamily/Ribonuclease H"/>
    <property type="match status" value="1"/>
</dbReference>
<proteinExistence type="predicted"/>
<reference evidence="5" key="2">
    <citation type="submission" date="2022-01" db="EMBL/GenBank/DDBJ databases">
        <authorList>
            <person name="Yamashiro T."/>
            <person name="Shiraishi A."/>
            <person name="Satake H."/>
            <person name="Nakayama K."/>
        </authorList>
    </citation>
    <scope>NUCLEOTIDE SEQUENCE</scope>
</reference>
<evidence type="ECO:0000259" key="4">
    <source>
        <dbReference type="PROSITE" id="PS50994"/>
    </source>
</evidence>
<dbReference type="InterPro" id="IPR012337">
    <property type="entry name" value="RNaseH-like_sf"/>
</dbReference>